<reference evidence="3" key="1">
    <citation type="submission" date="2021-08" db="EMBL/GenBank/DDBJ databases">
        <authorList>
            <person name="Misof B."/>
            <person name="Oliver O."/>
            <person name="Podsiadlowski L."/>
            <person name="Donath A."/>
            <person name="Peters R."/>
            <person name="Mayer C."/>
            <person name="Rust J."/>
            <person name="Gunkel S."/>
            <person name="Lesny P."/>
            <person name="Martin S."/>
            <person name="Oeyen J.P."/>
            <person name="Petersen M."/>
            <person name="Panagiotis P."/>
            <person name="Wilbrandt J."/>
            <person name="Tanja T."/>
        </authorList>
    </citation>
    <scope>NUCLEOTIDE SEQUENCE</scope>
    <source>
        <strain evidence="3">GBR_01_08_01A</strain>
        <tissue evidence="3">Thorax + abdomen</tissue>
    </source>
</reference>
<feature type="region of interest" description="Disordered" evidence="2">
    <location>
        <begin position="1"/>
        <end position="69"/>
    </location>
</feature>
<proteinExistence type="predicted"/>
<accession>A0AAD9VQW4</accession>
<feature type="compositionally biased region" description="Polar residues" evidence="2">
    <location>
        <begin position="51"/>
        <end position="69"/>
    </location>
</feature>
<evidence type="ECO:0000313" key="3">
    <source>
        <dbReference type="EMBL" id="KAK2582767.1"/>
    </source>
</evidence>
<protein>
    <submittedName>
        <fullName evidence="3">Uncharacterized protein</fullName>
    </submittedName>
</protein>
<evidence type="ECO:0000256" key="1">
    <source>
        <dbReference type="SAM" id="Coils"/>
    </source>
</evidence>
<sequence length="244" mass="27508">MSQPDPTGAPQKKPTRNGKHKLKSVLSTSTYILNTPEEGLENEKVDPSQRPKITSNPSTSKSITDKTNTSTCFGGRRLWTNVDKQVEGTPPNVPAYVNGTIEEESEFVSLVTKQLYLAESRMQKMQDLLSKAEERVQSKDEEIERLKRKVKDWEIKCKNQESLRKKEQQQRRSQIDNSEYLYQRCLTLEHKIFEMEKFLSDYGLVWVGDSGASTNADSAVSACRRVSVITSSPATSSLLLTSIG</sequence>
<evidence type="ECO:0000256" key="2">
    <source>
        <dbReference type="SAM" id="MobiDB-lite"/>
    </source>
</evidence>
<dbReference type="EMBL" id="JAIFRP010000031">
    <property type="protein sequence ID" value="KAK2582767.1"/>
    <property type="molecule type" value="Genomic_DNA"/>
</dbReference>
<evidence type="ECO:0000313" key="4">
    <source>
        <dbReference type="Proteomes" id="UP001258017"/>
    </source>
</evidence>
<name>A0AAD9VQW4_9HYME</name>
<dbReference type="Proteomes" id="UP001258017">
    <property type="component" value="Unassembled WGS sequence"/>
</dbReference>
<keyword evidence="4" id="KW-1185">Reference proteome</keyword>
<gene>
    <name evidence="3" type="ORF">KPH14_005032</name>
</gene>
<dbReference type="AlphaFoldDB" id="A0AAD9VQW4"/>
<comment type="caution">
    <text evidence="3">The sequence shown here is derived from an EMBL/GenBank/DDBJ whole genome shotgun (WGS) entry which is preliminary data.</text>
</comment>
<reference evidence="3" key="2">
    <citation type="journal article" date="2023" name="Commun. Biol.">
        <title>Intrasexual cuticular hydrocarbon dimorphism in a wasp sheds light on hydrocarbon biosynthesis genes in Hymenoptera.</title>
        <authorList>
            <person name="Moris V.C."/>
            <person name="Podsiadlowski L."/>
            <person name="Martin S."/>
            <person name="Oeyen J.P."/>
            <person name="Donath A."/>
            <person name="Petersen M."/>
            <person name="Wilbrandt J."/>
            <person name="Misof B."/>
            <person name="Liedtke D."/>
            <person name="Thamm M."/>
            <person name="Scheiner R."/>
            <person name="Schmitt T."/>
            <person name="Niehuis O."/>
        </authorList>
    </citation>
    <scope>NUCLEOTIDE SEQUENCE</scope>
    <source>
        <strain evidence="3">GBR_01_08_01A</strain>
    </source>
</reference>
<feature type="coiled-coil region" evidence="1">
    <location>
        <begin position="115"/>
        <end position="170"/>
    </location>
</feature>
<feature type="compositionally biased region" description="Basic residues" evidence="2">
    <location>
        <begin position="13"/>
        <end position="23"/>
    </location>
</feature>
<keyword evidence="1" id="KW-0175">Coiled coil</keyword>
<organism evidence="3 4">
    <name type="scientific">Odynerus spinipes</name>
    <dbReference type="NCBI Taxonomy" id="1348599"/>
    <lineage>
        <taxon>Eukaryota</taxon>
        <taxon>Metazoa</taxon>
        <taxon>Ecdysozoa</taxon>
        <taxon>Arthropoda</taxon>
        <taxon>Hexapoda</taxon>
        <taxon>Insecta</taxon>
        <taxon>Pterygota</taxon>
        <taxon>Neoptera</taxon>
        <taxon>Endopterygota</taxon>
        <taxon>Hymenoptera</taxon>
        <taxon>Apocrita</taxon>
        <taxon>Aculeata</taxon>
        <taxon>Vespoidea</taxon>
        <taxon>Vespidae</taxon>
        <taxon>Eumeninae</taxon>
        <taxon>Odynerus</taxon>
    </lineage>
</organism>